<reference evidence="1" key="1">
    <citation type="submission" date="2022-02" db="EMBL/GenBank/DDBJ databases">
        <title>Plant Genome Project.</title>
        <authorList>
            <person name="Zhang R.-G."/>
        </authorList>
    </citation>
    <scope>NUCLEOTIDE SEQUENCE</scope>
    <source>
        <strain evidence="1">AT1</strain>
    </source>
</reference>
<name>A0ACC0M253_RHOML</name>
<gene>
    <name evidence="1" type="ORF">RHMOL_Rhmol10G0150000</name>
</gene>
<keyword evidence="2" id="KW-1185">Reference proteome</keyword>
<sequence>MGATTAPSVNSWDEAVLAGCVSLNPQPTHVTQKLLSSSNLMVVSNKLVEQSCRDGSWMRTANHLLQIPLLLKSEDVKDVDRILSVLFGSESTDFGEFIKHVAEVHGQEDGYLESRKRLANQDQLLRQLHETQLYNLVSRWLDYMNSDAGIARSYSKNHVLPEIEANMAPHVAMHSTMKTGSSSRLVSTASANCSKANLAGTDALTMLLFALPSHMWSGIRESKLSAEFNSLVSIDNFPQILKNELDKPPLCLRSVAIFFHASDSEVGEMGREDVLSIRQQLEFLMMDLDPNTSDLRSLQSE</sequence>
<organism evidence="1 2">
    <name type="scientific">Rhododendron molle</name>
    <name type="common">Chinese azalea</name>
    <name type="synonym">Azalea mollis</name>
    <dbReference type="NCBI Taxonomy" id="49168"/>
    <lineage>
        <taxon>Eukaryota</taxon>
        <taxon>Viridiplantae</taxon>
        <taxon>Streptophyta</taxon>
        <taxon>Embryophyta</taxon>
        <taxon>Tracheophyta</taxon>
        <taxon>Spermatophyta</taxon>
        <taxon>Magnoliopsida</taxon>
        <taxon>eudicotyledons</taxon>
        <taxon>Gunneridae</taxon>
        <taxon>Pentapetalae</taxon>
        <taxon>asterids</taxon>
        <taxon>Ericales</taxon>
        <taxon>Ericaceae</taxon>
        <taxon>Ericoideae</taxon>
        <taxon>Rhodoreae</taxon>
        <taxon>Rhododendron</taxon>
    </lineage>
</organism>
<accession>A0ACC0M253</accession>
<dbReference type="Proteomes" id="UP001062846">
    <property type="component" value="Chromosome 10"/>
</dbReference>
<proteinExistence type="predicted"/>
<evidence type="ECO:0000313" key="2">
    <source>
        <dbReference type="Proteomes" id="UP001062846"/>
    </source>
</evidence>
<protein>
    <submittedName>
        <fullName evidence="1">Uncharacterized protein</fullName>
    </submittedName>
</protein>
<dbReference type="EMBL" id="CM046397">
    <property type="protein sequence ID" value="KAI8535113.1"/>
    <property type="molecule type" value="Genomic_DNA"/>
</dbReference>
<comment type="caution">
    <text evidence="1">The sequence shown here is derived from an EMBL/GenBank/DDBJ whole genome shotgun (WGS) entry which is preliminary data.</text>
</comment>
<evidence type="ECO:0000313" key="1">
    <source>
        <dbReference type="EMBL" id="KAI8535113.1"/>
    </source>
</evidence>